<dbReference type="Proteomes" id="UP001500279">
    <property type="component" value="Unassembled WGS sequence"/>
</dbReference>
<dbReference type="InterPro" id="IPR029058">
    <property type="entry name" value="AB_hydrolase_fold"/>
</dbReference>
<feature type="chain" id="PRO_5045122429" description="prolyl oligopeptidase" evidence="7">
    <location>
        <begin position="27"/>
        <end position="728"/>
    </location>
</feature>
<dbReference type="PRINTS" id="PR00862">
    <property type="entry name" value="PROLIGOPTASE"/>
</dbReference>
<evidence type="ECO:0000313" key="10">
    <source>
        <dbReference type="EMBL" id="GAA0741782.1"/>
    </source>
</evidence>
<evidence type="ECO:0000256" key="5">
    <source>
        <dbReference type="ARBA" id="ARBA00022801"/>
    </source>
</evidence>
<proteinExistence type="inferred from homology"/>
<evidence type="ECO:0000256" key="4">
    <source>
        <dbReference type="ARBA" id="ARBA00022670"/>
    </source>
</evidence>
<feature type="domain" description="Peptidase S9A N-terminal" evidence="9">
    <location>
        <begin position="29"/>
        <end position="436"/>
    </location>
</feature>
<dbReference type="PANTHER" id="PTHR42881:SF2">
    <property type="entry name" value="PROLYL ENDOPEPTIDASE"/>
    <property type="match status" value="1"/>
</dbReference>
<sequence>MSIHVSRRRQLILAASLFSLGLAAEAVTPPAAPSQAVTETLHGVDVADPYRNLENLKSPETQAWLKAQGAYAAEQLAAIPVRDEIQQRIEMLAQATGDLVRGVVRMPGERYYYLKRKAGENQLKLVLRTGLGGVEKVLVDPEALTKAAGGVPHAINYFVPSWDGRYLAYGISAGGSEDASLYVMDLRSGKPVGAPVPRVHESAVHWLPDSKALTYNQIRELPAGAPDTEAYMDSTVFLLKVGDMASAARPLFGPLVNPELKLDRLDVGNVFFSPGSAYMVARTTDTTVPEGKVFIAPVASLKAKTVSWQRVSGFDDKITDVQLRGKQLFLRTYEGAPRGRVLALDLAKPVLANARTVVPEPATGVLEAFALGRDAIYTEERQGFTLRTLRHAGGKTSDMAPGLAGSTFLGGDPAHAYSDMLLTTSSWTEPATILLADGHGKVRNTGLRDSQKPAGVPELVVTEVMVPSHDGVKVPLAILHRKGLMLNGSNPTLLVGYAAYGFSIEATYDPRAYAWFERGGVLAFVNARGSGAFGDAWYRAGFKATKANTWKDGVAAARYLINQGYASNKTLGVWGTSAGGIFVGRSVTSAPDLFAAAIFDVGIMDAVRAEESANGVTNISEFGSAKNPAEFPALLEMSTYHQVKDGTAYPAVMFIHGLNDPRVDVWHSAKTAARLQAATSSGKPILLRLDGQAGHGVGSTAAQGYSKQADIYSFLLWQFGMAGNKPAN</sequence>
<evidence type="ECO:0000256" key="6">
    <source>
        <dbReference type="ARBA" id="ARBA00022825"/>
    </source>
</evidence>
<organism evidence="10 11">
    <name type="scientific">Ideonella azotifigens</name>
    <dbReference type="NCBI Taxonomy" id="513160"/>
    <lineage>
        <taxon>Bacteria</taxon>
        <taxon>Pseudomonadati</taxon>
        <taxon>Pseudomonadota</taxon>
        <taxon>Betaproteobacteria</taxon>
        <taxon>Burkholderiales</taxon>
        <taxon>Sphaerotilaceae</taxon>
        <taxon>Ideonella</taxon>
    </lineage>
</organism>
<dbReference type="InterPro" id="IPR001375">
    <property type="entry name" value="Peptidase_S9_cat"/>
</dbReference>
<gene>
    <name evidence="10" type="ORF">GCM10009107_04710</name>
</gene>
<dbReference type="InterPro" id="IPR002470">
    <property type="entry name" value="Peptidase_S9A"/>
</dbReference>
<keyword evidence="7" id="KW-0732">Signal</keyword>
<feature type="domain" description="Peptidase S9 prolyl oligopeptidase catalytic" evidence="8">
    <location>
        <begin position="511"/>
        <end position="721"/>
    </location>
</feature>
<comment type="similarity">
    <text evidence="2">Belongs to the peptidase S9A family.</text>
</comment>
<dbReference type="Pfam" id="PF00326">
    <property type="entry name" value="Peptidase_S9"/>
    <property type="match status" value="1"/>
</dbReference>
<evidence type="ECO:0000259" key="9">
    <source>
        <dbReference type="Pfam" id="PF02897"/>
    </source>
</evidence>
<evidence type="ECO:0000256" key="3">
    <source>
        <dbReference type="ARBA" id="ARBA00011897"/>
    </source>
</evidence>
<evidence type="ECO:0000256" key="7">
    <source>
        <dbReference type="SAM" id="SignalP"/>
    </source>
</evidence>
<dbReference type="Gene3D" id="3.40.50.1820">
    <property type="entry name" value="alpha/beta hydrolase"/>
    <property type="match status" value="1"/>
</dbReference>
<dbReference type="EMBL" id="BAAAEW010000003">
    <property type="protein sequence ID" value="GAA0741782.1"/>
    <property type="molecule type" value="Genomic_DNA"/>
</dbReference>
<dbReference type="InterPro" id="IPR023302">
    <property type="entry name" value="Pept_S9A_N"/>
</dbReference>
<evidence type="ECO:0000256" key="1">
    <source>
        <dbReference type="ARBA" id="ARBA00001070"/>
    </source>
</evidence>
<feature type="signal peptide" evidence="7">
    <location>
        <begin position="1"/>
        <end position="26"/>
    </location>
</feature>
<dbReference type="InterPro" id="IPR051167">
    <property type="entry name" value="Prolyl_oligopep/macrocyclase"/>
</dbReference>
<dbReference type="SUPFAM" id="SSF53474">
    <property type="entry name" value="alpha/beta-Hydrolases"/>
    <property type="match status" value="1"/>
</dbReference>
<dbReference type="PROSITE" id="PS00708">
    <property type="entry name" value="PRO_ENDOPEP_SER"/>
    <property type="match status" value="1"/>
</dbReference>
<keyword evidence="6" id="KW-0720">Serine protease</keyword>
<accession>A0ABN1JLT5</accession>
<dbReference type="Pfam" id="PF02897">
    <property type="entry name" value="Peptidase_S9_N"/>
    <property type="match status" value="1"/>
</dbReference>
<protein>
    <recommendedName>
        <fullName evidence="3">prolyl oligopeptidase</fullName>
        <ecNumber evidence="3">3.4.21.26</ecNumber>
    </recommendedName>
</protein>
<reference evidence="10 11" key="1">
    <citation type="journal article" date="2019" name="Int. J. Syst. Evol. Microbiol.">
        <title>The Global Catalogue of Microorganisms (GCM) 10K type strain sequencing project: providing services to taxonomists for standard genome sequencing and annotation.</title>
        <authorList>
            <consortium name="The Broad Institute Genomics Platform"/>
            <consortium name="The Broad Institute Genome Sequencing Center for Infectious Disease"/>
            <person name="Wu L."/>
            <person name="Ma J."/>
        </authorList>
    </citation>
    <scope>NUCLEOTIDE SEQUENCE [LARGE SCALE GENOMIC DNA]</scope>
    <source>
        <strain evidence="10 11">JCM 15503</strain>
    </source>
</reference>
<dbReference type="PANTHER" id="PTHR42881">
    <property type="entry name" value="PROLYL ENDOPEPTIDASE"/>
    <property type="match status" value="1"/>
</dbReference>
<evidence type="ECO:0000313" key="11">
    <source>
        <dbReference type="Proteomes" id="UP001500279"/>
    </source>
</evidence>
<dbReference type="SUPFAM" id="SSF50993">
    <property type="entry name" value="Peptidase/esterase 'gauge' domain"/>
    <property type="match status" value="1"/>
</dbReference>
<dbReference type="RefSeq" id="WP_141284969.1">
    <property type="nucleotide sequence ID" value="NZ_BAAAEW010000003.1"/>
</dbReference>
<name>A0ABN1JLT5_9BURK</name>
<keyword evidence="11" id="KW-1185">Reference proteome</keyword>
<dbReference type="EC" id="3.4.21.26" evidence="3"/>
<comment type="caution">
    <text evidence="10">The sequence shown here is derived from an EMBL/GenBank/DDBJ whole genome shotgun (WGS) entry which is preliminary data.</text>
</comment>
<evidence type="ECO:0000256" key="2">
    <source>
        <dbReference type="ARBA" id="ARBA00005228"/>
    </source>
</evidence>
<keyword evidence="5" id="KW-0378">Hydrolase</keyword>
<evidence type="ECO:0000259" key="8">
    <source>
        <dbReference type="Pfam" id="PF00326"/>
    </source>
</evidence>
<dbReference type="Gene3D" id="2.130.10.120">
    <property type="entry name" value="Prolyl oligopeptidase, N-terminal domain"/>
    <property type="match status" value="1"/>
</dbReference>
<dbReference type="InterPro" id="IPR002471">
    <property type="entry name" value="Pept_S9_AS"/>
</dbReference>
<keyword evidence="4" id="KW-0645">Protease</keyword>
<comment type="catalytic activity">
    <reaction evidence="1">
        <text>Hydrolysis of Pro-|-Xaa &gt;&gt; Ala-|-Xaa in oligopeptides.</text>
        <dbReference type="EC" id="3.4.21.26"/>
    </reaction>
</comment>